<accession>A0A8H7EUK7</accession>
<comment type="caution">
    <text evidence="2">The sequence shown here is derived from an EMBL/GenBank/DDBJ whole genome shotgun (WGS) entry which is preliminary data.</text>
</comment>
<name>A0A8H7EUK7_9FUNG</name>
<feature type="compositionally biased region" description="Basic and acidic residues" evidence="1">
    <location>
        <begin position="1"/>
        <end position="14"/>
    </location>
</feature>
<feature type="region of interest" description="Disordered" evidence="1">
    <location>
        <begin position="1"/>
        <end position="107"/>
    </location>
</feature>
<evidence type="ECO:0000313" key="2">
    <source>
        <dbReference type="EMBL" id="KAF7728271.1"/>
    </source>
</evidence>
<reference evidence="2" key="1">
    <citation type="submission" date="2020-01" db="EMBL/GenBank/DDBJ databases">
        <title>Genome Sequencing of Three Apophysomyces-Like Fungal Strains Confirms a Novel Fungal Genus in the Mucoromycota with divergent Burkholderia-like Endosymbiotic Bacteria.</title>
        <authorList>
            <person name="Stajich J.E."/>
            <person name="Macias A.M."/>
            <person name="Carter-House D."/>
            <person name="Lovett B."/>
            <person name="Kasson L.R."/>
            <person name="Berry K."/>
            <person name="Grigoriev I."/>
            <person name="Chang Y."/>
            <person name="Spatafora J."/>
            <person name="Kasson M.T."/>
        </authorList>
    </citation>
    <scope>NUCLEOTIDE SEQUENCE</scope>
    <source>
        <strain evidence="2">NRRL A-21654</strain>
    </source>
</reference>
<sequence>MLSADRSPKQERRPRPTKQKQQQLRQQHQQQQQEQHQQHQQQAPSSTTSSHSHSSTNPSSITHSPLPPQLPATPQYPFWYDTQRITPDHPHHPVEHQPPTPTSQGRLGLHRITNSVQEENILRKPWTMGGNYPFMFQQSYGDHHQP</sequence>
<feature type="compositionally biased region" description="Low complexity" evidence="1">
    <location>
        <begin position="19"/>
        <end position="64"/>
    </location>
</feature>
<gene>
    <name evidence="2" type="ORF">EC973_006445</name>
</gene>
<dbReference type="EMBL" id="JABAYA010000040">
    <property type="protein sequence ID" value="KAF7728271.1"/>
    <property type="molecule type" value="Genomic_DNA"/>
</dbReference>
<proteinExistence type="predicted"/>
<evidence type="ECO:0000256" key="1">
    <source>
        <dbReference type="SAM" id="MobiDB-lite"/>
    </source>
</evidence>
<protein>
    <submittedName>
        <fullName evidence="2">Uncharacterized protein</fullName>
    </submittedName>
</protein>
<evidence type="ECO:0000313" key="3">
    <source>
        <dbReference type="Proteomes" id="UP000605846"/>
    </source>
</evidence>
<dbReference type="AlphaFoldDB" id="A0A8H7EUK7"/>
<feature type="compositionally biased region" description="Basic and acidic residues" evidence="1">
    <location>
        <begin position="86"/>
        <end position="95"/>
    </location>
</feature>
<dbReference type="Proteomes" id="UP000605846">
    <property type="component" value="Unassembled WGS sequence"/>
</dbReference>
<organism evidence="2 3">
    <name type="scientific">Apophysomyces ossiformis</name>
    <dbReference type="NCBI Taxonomy" id="679940"/>
    <lineage>
        <taxon>Eukaryota</taxon>
        <taxon>Fungi</taxon>
        <taxon>Fungi incertae sedis</taxon>
        <taxon>Mucoromycota</taxon>
        <taxon>Mucoromycotina</taxon>
        <taxon>Mucoromycetes</taxon>
        <taxon>Mucorales</taxon>
        <taxon>Mucorineae</taxon>
        <taxon>Mucoraceae</taxon>
        <taxon>Apophysomyces</taxon>
    </lineage>
</organism>
<keyword evidence="3" id="KW-1185">Reference proteome</keyword>